<dbReference type="Proteomes" id="UP001188597">
    <property type="component" value="Unassembled WGS sequence"/>
</dbReference>
<evidence type="ECO:0000256" key="1">
    <source>
        <dbReference type="SAM" id="Phobius"/>
    </source>
</evidence>
<reference evidence="2" key="1">
    <citation type="submission" date="2022-12" db="EMBL/GenBank/DDBJ databases">
        <title>Draft genome assemblies for two species of Escallonia (Escalloniales).</title>
        <authorList>
            <person name="Chanderbali A."/>
            <person name="Dervinis C."/>
            <person name="Anghel I."/>
            <person name="Soltis D."/>
            <person name="Soltis P."/>
            <person name="Zapata F."/>
        </authorList>
    </citation>
    <scope>NUCLEOTIDE SEQUENCE</scope>
    <source>
        <strain evidence="2">UCBG64.0493</strain>
        <tissue evidence="2">Leaf</tissue>
    </source>
</reference>
<proteinExistence type="predicted"/>
<gene>
    <name evidence="2" type="ORF">RJ639_042489</name>
</gene>
<comment type="caution">
    <text evidence="2">The sequence shown here is derived from an EMBL/GenBank/DDBJ whole genome shotgun (WGS) entry which is preliminary data.</text>
</comment>
<dbReference type="EMBL" id="JAVXUP010000533">
    <property type="protein sequence ID" value="KAK3025720.1"/>
    <property type="molecule type" value="Genomic_DNA"/>
</dbReference>
<keyword evidence="1" id="KW-0812">Transmembrane</keyword>
<feature type="non-terminal residue" evidence="2">
    <location>
        <position position="1"/>
    </location>
</feature>
<evidence type="ECO:0000313" key="3">
    <source>
        <dbReference type="Proteomes" id="UP001188597"/>
    </source>
</evidence>
<protein>
    <submittedName>
        <fullName evidence="2">Uncharacterized protein</fullName>
    </submittedName>
</protein>
<accession>A0AA88WHJ7</accession>
<organism evidence="2 3">
    <name type="scientific">Escallonia herrerae</name>
    <dbReference type="NCBI Taxonomy" id="1293975"/>
    <lineage>
        <taxon>Eukaryota</taxon>
        <taxon>Viridiplantae</taxon>
        <taxon>Streptophyta</taxon>
        <taxon>Embryophyta</taxon>
        <taxon>Tracheophyta</taxon>
        <taxon>Spermatophyta</taxon>
        <taxon>Magnoliopsida</taxon>
        <taxon>eudicotyledons</taxon>
        <taxon>Gunneridae</taxon>
        <taxon>Pentapetalae</taxon>
        <taxon>asterids</taxon>
        <taxon>campanulids</taxon>
        <taxon>Escalloniales</taxon>
        <taxon>Escalloniaceae</taxon>
        <taxon>Escallonia</taxon>
    </lineage>
</organism>
<keyword evidence="1" id="KW-0472">Membrane</keyword>
<keyword evidence="1" id="KW-1133">Transmembrane helix</keyword>
<evidence type="ECO:0000313" key="2">
    <source>
        <dbReference type="EMBL" id="KAK3025720.1"/>
    </source>
</evidence>
<feature type="transmembrane region" description="Helical" evidence="1">
    <location>
        <begin position="19"/>
        <end position="37"/>
    </location>
</feature>
<name>A0AA88WHJ7_9ASTE</name>
<dbReference type="AlphaFoldDB" id="A0AA88WHJ7"/>
<sequence length="165" mass="17868">GLWDFVGVGGVKSMAGGGIWIWLWWTGILGSSGRLWIAERKARLIKRGNPCGVCKGKGFCPCKLCKGKSTIEWSPLYDPVAINPCLCPTCDGNRLGTKMSQLFGEMLYLARGSIGGDGTRQLKCRIHGLGKDESLTRDVMPPRSAVGICIDQADEVCQCISSKPF</sequence>
<keyword evidence="3" id="KW-1185">Reference proteome</keyword>